<protein>
    <submittedName>
        <fullName evidence="1">Uncharacterized protein</fullName>
    </submittedName>
</protein>
<sequence>MLLTNEEVVEILDDRLDYSDFGDWSGDEDDLIEFAYYVVKAENEKRIKLEQEREKDAMPIL</sequence>
<accession>A0A6J5P5M2</accession>
<name>A0A6J5P5M2_9CAUD</name>
<reference evidence="1" key="1">
    <citation type="submission" date="2020-04" db="EMBL/GenBank/DDBJ databases">
        <authorList>
            <person name="Chiriac C."/>
            <person name="Salcher M."/>
            <person name="Ghai R."/>
            <person name="Kavagutti S V."/>
        </authorList>
    </citation>
    <scope>NUCLEOTIDE SEQUENCE</scope>
</reference>
<gene>
    <name evidence="1" type="ORF">UFOVP837_51</name>
</gene>
<dbReference type="EMBL" id="LR796782">
    <property type="protein sequence ID" value="CAB4166803.1"/>
    <property type="molecule type" value="Genomic_DNA"/>
</dbReference>
<organism evidence="1">
    <name type="scientific">uncultured Caudovirales phage</name>
    <dbReference type="NCBI Taxonomy" id="2100421"/>
    <lineage>
        <taxon>Viruses</taxon>
        <taxon>Duplodnaviria</taxon>
        <taxon>Heunggongvirae</taxon>
        <taxon>Uroviricota</taxon>
        <taxon>Caudoviricetes</taxon>
        <taxon>Peduoviridae</taxon>
        <taxon>Maltschvirus</taxon>
        <taxon>Maltschvirus maltsch</taxon>
    </lineage>
</organism>
<evidence type="ECO:0000313" key="1">
    <source>
        <dbReference type="EMBL" id="CAB4166803.1"/>
    </source>
</evidence>
<proteinExistence type="predicted"/>